<proteinExistence type="predicted"/>
<gene>
    <name evidence="2" type="ORF">NB063_14815</name>
</gene>
<keyword evidence="3" id="KW-1185">Reference proteome</keyword>
<sequence length="71" mass="8095">MSPIIVVCLFLALGLAVASLLVMQQRRRLQAMQSIINQLVQKEFHHADHPPPDRPDDGDGLDLYRMRSERS</sequence>
<dbReference type="RefSeq" id="WP_250929512.1">
    <property type="nucleotide sequence ID" value="NZ_JAMQBK010000039.1"/>
</dbReference>
<feature type="region of interest" description="Disordered" evidence="1">
    <location>
        <begin position="43"/>
        <end position="71"/>
    </location>
</feature>
<evidence type="ECO:0000313" key="3">
    <source>
        <dbReference type="Proteomes" id="UP001202961"/>
    </source>
</evidence>
<evidence type="ECO:0000256" key="1">
    <source>
        <dbReference type="SAM" id="MobiDB-lite"/>
    </source>
</evidence>
<organism evidence="2 3">
    <name type="scientific">Aporhodopirellula aestuarii</name>
    <dbReference type="NCBI Taxonomy" id="2950107"/>
    <lineage>
        <taxon>Bacteria</taxon>
        <taxon>Pseudomonadati</taxon>
        <taxon>Planctomycetota</taxon>
        <taxon>Planctomycetia</taxon>
        <taxon>Pirellulales</taxon>
        <taxon>Pirellulaceae</taxon>
        <taxon>Aporhodopirellula</taxon>
    </lineage>
</organism>
<accession>A0ABT0U4P5</accession>
<dbReference type="Proteomes" id="UP001202961">
    <property type="component" value="Unassembled WGS sequence"/>
</dbReference>
<comment type="caution">
    <text evidence="2">The sequence shown here is derived from an EMBL/GenBank/DDBJ whole genome shotgun (WGS) entry which is preliminary data.</text>
</comment>
<protein>
    <submittedName>
        <fullName evidence="2">Uncharacterized protein</fullName>
    </submittedName>
</protein>
<reference evidence="2 3" key="1">
    <citation type="journal article" date="2022" name="Syst. Appl. Microbiol.">
        <title>Rhodopirellula aestuarii sp. nov., a novel member of the genus Rhodopirellula isolated from brackish sediments collected in the Tagus River estuary, Portugal.</title>
        <authorList>
            <person name="Vitorino I.R."/>
            <person name="Klimek D."/>
            <person name="Calusinska M."/>
            <person name="Lobo-da-Cunha A."/>
            <person name="Vasconcelos V."/>
            <person name="Lage O.M."/>
        </authorList>
    </citation>
    <scope>NUCLEOTIDE SEQUENCE [LARGE SCALE GENOMIC DNA]</scope>
    <source>
        <strain evidence="2 3">ICT_H3.1</strain>
    </source>
</reference>
<dbReference type="EMBL" id="JAMQBK010000039">
    <property type="protein sequence ID" value="MCM2371879.1"/>
    <property type="molecule type" value="Genomic_DNA"/>
</dbReference>
<evidence type="ECO:0000313" key="2">
    <source>
        <dbReference type="EMBL" id="MCM2371879.1"/>
    </source>
</evidence>
<name>A0ABT0U4P5_9BACT</name>